<name>A0A1V9Y5G6_9STRA</name>
<dbReference type="EMBL" id="JNBS01005095">
    <property type="protein sequence ID" value="OQR80961.1"/>
    <property type="molecule type" value="Genomic_DNA"/>
</dbReference>
<dbReference type="GO" id="GO:0035267">
    <property type="term" value="C:NuA4 histone acetyltransferase complex"/>
    <property type="evidence" value="ECO:0007669"/>
    <property type="project" value="InterPro"/>
</dbReference>
<organism evidence="2 3">
    <name type="scientific">Thraustotheca clavata</name>
    <dbReference type="NCBI Taxonomy" id="74557"/>
    <lineage>
        <taxon>Eukaryota</taxon>
        <taxon>Sar</taxon>
        <taxon>Stramenopiles</taxon>
        <taxon>Oomycota</taxon>
        <taxon>Saprolegniomycetes</taxon>
        <taxon>Saprolegniales</taxon>
        <taxon>Achlyaceae</taxon>
        <taxon>Thraustotheca</taxon>
    </lineage>
</organism>
<dbReference type="STRING" id="74557.A0A1V9Y5G6"/>
<dbReference type="PANTHER" id="PTHR14898">
    <property type="entry name" value="ENHANCER OF POLYCOMB"/>
    <property type="match status" value="1"/>
</dbReference>
<protein>
    <recommendedName>
        <fullName evidence="4">Enhancer of polycomb-like protein</fullName>
    </recommendedName>
</protein>
<dbReference type="GO" id="GO:0006357">
    <property type="term" value="P:regulation of transcription by RNA polymerase II"/>
    <property type="evidence" value="ECO:0007669"/>
    <property type="project" value="InterPro"/>
</dbReference>
<feature type="compositionally biased region" description="Basic residues" evidence="1">
    <location>
        <begin position="313"/>
        <end position="327"/>
    </location>
</feature>
<keyword evidence="3" id="KW-1185">Reference proteome</keyword>
<dbReference type="AlphaFoldDB" id="A0A1V9Y5G6"/>
<evidence type="ECO:0008006" key="4">
    <source>
        <dbReference type="Google" id="ProtNLM"/>
    </source>
</evidence>
<evidence type="ECO:0000256" key="1">
    <source>
        <dbReference type="SAM" id="MobiDB-lite"/>
    </source>
</evidence>
<accession>A0A1V9Y5G6</accession>
<sequence length="966" mass="110457">MHRRQSLRPRALDIHSRIRIIRSDEDIVVEEEDGGAPAITSLQELTEMIDDQPAKPKRKKHIPIPVNSLVPDYEKEVAPDYVLPTSYIKMSLNFQSQGAIPASSNTPEKVEVDLEAEDMQWLKSHPKYGELGDPRYQLSYEQFAKMLDVLEKATALINPGVITLAEADELFLIQLQLKSNPLNRVTTDVYNYWVTKRQQLKRPLLRKYWPQTPLNDTNPHLVFRPREKERYKLRKHRKNDMEGLRKLQQLRNDFERVRHLLEMVKRRERFKRMMVDFLDETRRQSVHDVLASAIPSLPPRHPKIPTEEDRENKHKKKKKKKDKKHRRDSVDEHTSPGSYLLKSASTLEVQRLPVLTFLEKQQDENKDVDEIPPADVGAVVSFPSYPPSGAHMFANIRSRIGRGGRLIMDRVPIYKSYSEFEAPPLLTSLPTSTTPTPTHVIVPNIPPQSTSQLSSLGTTRRQRLEAICSMSDSEDELVTMDTIEEDKVRQLKYTLAIRFTNDIYALVPINMKNDIELLMALYRTLESDVTAFFISQGTIIETLLNSLCTRVTQLEQVHIVQSTSVAKDADFTALEMRVTSLEEVVHTLAKDLQLVHHDAHSSKVNELHAQERELANLPEKAMTNCVEKITMGVTSTEFEALAQELQRLQNACINLNSTAPSIEATKISIGSAASDLAAITSPTDYNGLNRSSMIARLRNSLIAVSKNIEMYCENDQDDDTLQQPEEWQKTLSRCSSKELHDHEKLLENQLAACPRQEDVMQHLENLQHKIAHETNSTSQATAALEELREKFQTLPTNDMVQNLQQTLQSKADKVDIARLQRDQYDQSMLGLSKMPLKCLSCDQYLPRPKYQIESWKATPESPRSTVNLRPLDKRESAKAPKHTPLVHRNINLKQNYVSTSSIEYINNTVVKLEKHRPVSALARGTSVTPTQFKMEMPTIPSAPSLVQKPQSDFQKYSFYYLGQDNN</sequence>
<gene>
    <name evidence="2" type="ORF">THRCLA_11903</name>
</gene>
<evidence type="ECO:0000313" key="3">
    <source>
        <dbReference type="Proteomes" id="UP000243217"/>
    </source>
</evidence>
<proteinExistence type="predicted"/>
<dbReference type="OrthoDB" id="435275at2759"/>
<feature type="region of interest" description="Disordered" evidence="1">
    <location>
        <begin position="290"/>
        <end position="339"/>
    </location>
</feature>
<comment type="caution">
    <text evidence="2">The sequence shown here is derived from an EMBL/GenBank/DDBJ whole genome shotgun (WGS) entry which is preliminary data.</text>
</comment>
<evidence type="ECO:0000313" key="2">
    <source>
        <dbReference type="EMBL" id="OQR80961.1"/>
    </source>
</evidence>
<dbReference type="InterPro" id="IPR024943">
    <property type="entry name" value="Enhancer_polycomb"/>
</dbReference>
<dbReference type="Proteomes" id="UP000243217">
    <property type="component" value="Unassembled WGS sequence"/>
</dbReference>
<reference evidence="2 3" key="1">
    <citation type="journal article" date="2014" name="Genome Biol. Evol.">
        <title>The secreted proteins of Achlya hypogyna and Thraustotheca clavata identify the ancestral oomycete secretome and reveal gene acquisitions by horizontal gene transfer.</title>
        <authorList>
            <person name="Misner I."/>
            <person name="Blouin N."/>
            <person name="Leonard G."/>
            <person name="Richards T.A."/>
            <person name="Lane C.E."/>
        </authorList>
    </citation>
    <scope>NUCLEOTIDE SEQUENCE [LARGE SCALE GENOMIC DNA]</scope>
    <source>
        <strain evidence="2 3">ATCC 34112</strain>
    </source>
</reference>